<dbReference type="Gene3D" id="1.25.10.10">
    <property type="entry name" value="Leucine-rich Repeat Variant"/>
    <property type="match status" value="1"/>
</dbReference>
<evidence type="ECO:0000256" key="3">
    <source>
        <dbReference type="SAM" id="MobiDB-lite"/>
    </source>
</evidence>
<evidence type="ECO:0000259" key="4">
    <source>
        <dbReference type="Pfam" id="PF25598"/>
    </source>
</evidence>
<dbReference type="PANTHER" id="PTHR22849:SF132">
    <property type="entry name" value="E3 UBIQUITIN-PROTEIN LIGASE PUB23"/>
    <property type="match status" value="1"/>
</dbReference>
<comment type="caution">
    <text evidence="5">The sequence shown here is derived from an EMBL/GenBank/DDBJ whole genome shotgun (WGS) entry which is preliminary data.</text>
</comment>
<organism evidence="5 6">
    <name type="scientific">Hevea brasiliensis</name>
    <name type="common">Para rubber tree</name>
    <name type="synonym">Siphonia brasiliensis</name>
    <dbReference type="NCBI Taxonomy" id="3981"/>
    <lineage>
        <taxon>Eukaryota</taxon>
        <taxon>Viridiplantae</taxon>
        <taxon>Streptophyta</taxon>
        <taxon>Embryophyta</taxon>
        <taxon>Tracheophyta</taxon>
        <taxon>Spermatophyta</taxon>
        <taxon>Magnoliopsida</taxon>
        <taxon>eudicotyledons</taxon>
        <taxon>Gunneridae</taxon>
        <taxon>Pentapetalae</taxon>
        <taxon>rosids</taxon>
        <taxon>fabids</taxon>
        <taxon>Malpighiales</taxon>
        <taxon>Euphorbiaceae</taxon>
        <taxon>Crotonoideae</taxon>
        <taxon>Micrandreae</taxon>
        <taxon>Hevea</taxon>
    </lineage>
</organism>
<dbReference type="GO" id="GO:0061630">
    <property type="term" value="F:ubiquitin protein ligase activity"/>
    <property type="evidence" value="ECO:0007669"/>
    <property type="project" value="UniProtKB-UniRule"/>
</dbReference>
<dbReference type="InterPro" id="IPR058678">
    <property type="entry name" value="ARM_PUB"/>
</dbReference>
<evidence type="ECO:0000256" key="1">
    <source>
        <dbReference type="ARBA" id="ARBA00022786"/>
    </source>
</evidence>
<keyword evidence="1 2" id="KW-0833">Ubl conjugation pathway</keyword>
<keyword evidence="6" id="KW-1185">Reference proteome</keyword>
<name>A0A6A6KQ97_HEVBR</name>
<evidence type="ECO:0000313" key="5">
    <source>
        <dbReference type="EMBL" id="KAF2289609.1"/>
    </source>
</evidence>
<evidence type="ECO:0000313" key="6">
    <source>
        <dbReference type="Proteomes" id="UP000467840"/>
    </source>
</evidence>
<feature type="compositionally biased region" description="Basic residues" evidence="3">
    <location>
        <begin position="25"/>
        <end position="34"/>
    </location>
</feature>
<dbReference type="Pfam" id="PF25598">
    <property type="entry name" value="ARM_PUB"/>
    <property type="match status" value="1"/>
</dbReference>
<dbReference type="InterPro" id="IPR011989">
    <property type="entry name" value="ARM-like"/>
</dbReference>
<sequence>MRLMSASNSNKSTLKKHEANTEKLRKVRERKSKRKESQLPNLQSAKQIAKIIKDATKSPQQQIACLRKLRSIANVNDANKKCMEAAGAVEFLASIVNSFNSLSFEESTSDGDAIESLTNVLQNGNYESRAYASLLLKSVFEVADPMQLINLRTQLFVEIVQVLRDQISHQASKAALQLFVSLCPWGRNRIRAVEANAVSVLIDLLLDSTEKRACEMALIVLDLLCQCAEGRAEFLRHGAGLAVVSKKILRVSQVASEKAVRILLSVSKFSTTSSVLQEMLQIGVVAKLCLVLQVDCGSKTKEKAKEVLKLHARAWKNSACIPANLLSFYPA</sequence>
<comment type="function">
    <text evidence="2">Functions as an E3 ubiquitin ligase.</text>
</comment>
<dbReference type="InterPro" id="IPR016024">
    <property type="entry name" value="ARM-type_fold"/>
</dbReference>
<dbReference type="EC" id="2.3.2.27" evidence="2"/>
<proteinExistence type="predicted"/>
<dbReference type="SUPFAM" id="SSF48371">
    <property type="entry name" value="ARM repeat"/>
    <property type="match status" value="1"/>
</dbReference>
<dbReference type="PANTHER" id="PTHR22849">
    <property type="entry name" value="WDSAM1 PROTEIN"/>
    <property type="match status" value="1"/>
</dbReference>
<keyword evidence="2" id="KW-0808">Transferase</keyword>
<accession>A0A6A6KQ97</accession>
<dbReference type="AlphaFoldDB" id="A0A6A6KQ97"/>
<dbReference type="GO" id="GO:0016567">
    <property type="term" value="P:protein ubiquitination"/>
    <property type="evidence" value="ECO:0007669"/>
    <property type="project" value="UniProtKB-UniRule"/>
</dbReference>
<gene>
    <name evidence="5" type="ORF">GH714_037443</name>
</gene>
<reference evidence="5 6" key="1">
    <citation type="journal article" date="2020" name="Mol. Plant">
        <title>The Chromosome-Based Rubber Tree Genome Provides New Insights into Spurge Genome Evolution and Rubber Biosynthesis.</title>
        <authorList>
            <person name="Liu J."/>
            <person name="Shi C."/>
            <person name="Shi C.C."/>
            <person name="Li W."/>
            <person name="Zhang Q.J."/>
            <person name="Zhang Y."/>
            <person name="Li K."/>
            <person name="Lu H.F."/>
            <person name="Shi C."/>
            <person name="Zhu S.T."/>
            <person name="Xiao Z.Y."/>
            <person name="Nan H."/>
            <person name="Yue Y."/>
            <person name="Zhu X.G."/>
            <person name="Wu Y."/>
            <person name="Hong X.N."/>
            <person name="Fan G.Y."/>
            <person name="Tong Y."/>
            <person name="Zhang D."/>
            <person name="Mao C.L."/>
            <person name="Liu Y.L."/>
            <person name="Hao S.J."/>
            <person name="Liu W.Q."/>
            <person name="Lv M.Q."/>
            <person name="Zhang H.B."/>
            <person name="Liu Y."/>
            <person name="Hu-Tang G.R."/>
            <person name="Wang J.P."/>
            <person name="Wang J.H."/>
            <person name="Sun Y.H."/>
            <person name="Ni S.B."/>
            <person name="Chen W.B."/>
            <person name="Zhang X.C."/>
            <person name="Jiao Y.N."/>
            <person name="Eichler E.E."/>
            <person name="Li G.H."/>
            <person name="Liu X."/>
            <person name="Gao L.Z."/>
        </authorList>
    </citation>
    <scope>NUCLEOTIDE SEQUENCE [LARGE SCALE GENOMIC DNA]</scope>
    <source>
        <strain evidence="6">cv. GT1</strain>
        <tissue evidence="5">Leaf</tissue>
    </source>
</reference>
<feature type="domain" description="U-box" evidence="4">
    <location>
        <begin position="107"/>
        <end position="326"/>
    </location>
</feature>
<feature type="compositionally biased region" description="Basic and acidic residues" evidence="3">
    <location>
        <begin position="15"/>
        <end position="24"/>
    </location>
</feature>
<dbReference type="InterPro" id="IPR045185">
    <property type="entry name" value="PUB22/23/24-like"/>
</dbReference>
<comment type="catalytic activity">
    <reaction evidence="2">
        <text>S-ubiquitinyl-[E2 ubiquitin-conjugating enzyme]-L-cysteine + [acceptor protein]-L-lysine = [E2 ubiquitin-conjugating enzyme]-L-cysteine + N(6)-ubiquitinyl-[acceptor protein]-L-lysine.</text>
        <dbReference type="EC" id="2.3.2.27"/>
    </reaction>
</comment>
<feature type="region of interest" description="Disordered" evidence="3">
    <location>
        <begin position="1"/>
        <end position="42"/>
    </location>
</feature>
<comment type="pathway">
    <text evidence="2">Protein modification; protein ubiquitination.</text>
</comment>
<evidence type="ECO:0000256" key="2">
    <source>
        <dbReference type="RuleBase" id="RU369093"/>
    </source>
</evidence>
<dbReference type="Proteomes" id="UP000467840">
    <property type="component" value="Chromosome 8"/>
</dbReference>
<dbReference type="EMBL" id="JAAGAX010000016">
    <property type="protein sequence ID" value="KAF2289609.1"/>
    <property type="molecule type" value="Genomic_DNA"/>
</dbReference>
<feature type="compositionally biased region" description="Polar residues" evidence="3">
    <location>
        <begin position="1"/>
        <end position="12"/>
    </location>
</feature>
<protein>
    <recommendedName>
        <fullName evidence="2 4">U-box domain-containing protein</fullName>
        <ecNumber evidence="2">2.3.2.27</ecNumber>
    </recommendedName>
    <alternativeName>
        <fullName evidence="2">RING-type E3 ubiquitin transferase PUB</fullName>
    </alternativeName>
</protein>